<evidence type="ECO:0000256" key="6">
    <source>
        <dbReference type="ARBA" id="ARBA00022846"/>
    </source>
</evidence>
<accession>A0A1S3KD49</accession>
<reference evidence="19" key="1">
    <citation type="submission" date="2025-08" db="UniProtKB">
        <authorList>
            <consortium name="RefSeq"/>
        </authorList>
    </citation>
    <scope>IDENTIFICATION</scope>
    <source>
        <tissue evidence="19">Gonads</tissue>
    </source>
</reference>
<feature type="region of interest" description="Disordered" evidence="14">
    <location>
        <begin position="1"/>
        <end position="46"/>
    </location>
</feature>
<evidence type="ECO:0000256" key="12">
    <source>
        <dbReference type="ARBA" id="ARBA00031627"/>
    </source>
</evidence>
<evidence type="ECO:0000256" key="5">
    <source>
        <dbReference type="ARBA" id="ARBA00022782"/>
    </source>
</evidence>
<gene>
    <name evidence="19" type="primary">LOC106180836</name>
</gene>
<dbReference type="GO" id="GO:0031514">
    <property type="term" value="C:motile cilium"/>
    <property type="evidence" value="ECO:0007669"/>
    <property type="project" value="TreeGrafter"/>
</dbReference>
<feature type="compositionally biased region" description="Acidic residues" evidence="14">
    <location>
        <begin position="391"/>
        <end position="402"/>
    </location>
</feature>
<dbReference type="InterPro" id="IPR056290">
    <property type="entry name" value="CEPT76/DRC7_peptidase-like_dom"/>
</dbReference>
<evidence type="ECO:0000259" key="17">
    <source>
        <dbReference type="Pfam" id="PF24671"/>
    </source>
</evidence>
<dbReference type="Pfam" id="PF24671">
    <property type="entry name" value="DRC7_C"/>
    <property type="match status" value="1"/>
</dbReference>
<name>A0A1S3KD49_LINAN</name>
<dbReference type="Pfam" id="PF24667">
    <property type="entry name" value="MORN_DRC7"/>
    <property type="match status" value="1"/>
</dbReference>
<evidence type="ECO:0000256" key="14">
    <source>
        <dbReference type="SAM" id="MobiDB-lite"/>
    </source>
</evidence>
<keyword evidence="9" id="KW-0969">Cilium</keyword>
<dbReference type="AlphaFoldDB" id="A0A1S3KD49"/>
<protein>
    <recommendedName>
        <fullName evidence="3">Dynein regulatory complex subunit 7</fullName>
    </recommendedName>
    <alternativeName>
        <fullName evidence="12">Coiled-coil domain-containing protein 135</fullName>
    </alternativeName>
    <alternativeName>
        <fullName evidence="13">Coiled-coil domain-containing protein lobo homolog</fullName>
    </alternativeName>
</protein>
<keyword evidence="4" id="KW-0963">Cytoplasm</keyword>
<evidence type="ECO:0000313" key="18">
    <source>
        <dbReference type="Proteomes" id="UP000085678"/>
    </source>
</evidence>
<keyword evidence="8" id="KW-0175">Coiled coil</keyword>
<organism evidence="18 19">
    <name type="scientific">Lingula anatina</name>
    <name type="common">Brachiopod</name>
    <name type="synonym">Lingula unguis</name>
    <dbReference type="NCBI Taxonomy" id="7574"/>
    <lineage>
        <taxon>Eukaryota</taxon>
        <taxon>Metazoa</taxon>
        <taxon>Spiralia</taxon>
        <taxon>Lophotrochozoa</taxon>
        <taxon>Brachiopoda</taxon>
        <taxon>Linguliformea</taxon>
        <taxon>Lingulata</taxon>
        <taxon>Lingulida</taxon>
        <taxon>Linguloidea</taxon>
        <taxon>Lingulidae</taxon>
        <taxon>Lingula</taxon>
    </lineage>
</organism>
<keyword evidence="10" id="KW-0206">Cytoskeleton</keyword>
<dbReference type="GeneID" id="106180836"/>
<evidence type="ECO:0000256" key="11">
    <source>
        <dbReference type="ARBA" id="ARBA00023273"/>
    </source>
</evidence>
<keyword evidence="18" id="KW-1185">Reference proteome</keyword>
<evidence type="ECO:0000256" key="2">
    <source>
        <dbReference type="ARBA" id="ARBA00010738"/>
    </source>
</evidence>
<keyword evidence="5" id="KW-0221">Differentiation</keyword>
<evidence type="ECO:0000256" key="9">
    <source>
        <dbReference type="ARBA" id="ARBA00023069"/>
    </source>
</evidence>
<dbReference type="RefSeq" id="XP_013420422.1">
    <property type="nucleotide sequence ID" value="XM_013564968.1"/>
</dbReference>
<dbReference type="GO" id="GO:0007283">
    <property type="term" value="P:spermatogenesis"/>
    <property type="evidence" value="ECO:0007669"/>
    <property type="project" value="UniProtKB-KW"/>
</dbReference>
<feature type="domain" description="Dynein regulatory complex subunit 7 C-terminal" evidence="17">
    <location>
        <begin position="758"/>
        <end position="865"/>
    </location>
</feature>
<dbReference type="PANTHER" id="PTHR35249:SF2">
    <property type="entry name" value="DYNEIN REGULATORY COMPLEX SUBUNIT 7"/>
    <property type="match status" value="1"/>
</dbReference>
<evidence type="ECO:0000259" key="16">
    <source>
        <dbReference type="Pfam" id="PF24667"/>
    </source>
</evidence>
<evidence type="ECO:0000256" key="3">
    <source>
        <dbReference type="ARBA" id="ARBA00021303"/>
    </source>
</evidence>
<dbReference type="PANTHER" id="PTHR35249">
    <property type="entry name" value="DYNEIN REGULATORY COMPLEX SUBUNIT 7"/>
    <property type="match status" value="1"/>
</dbReference>
<keyword evidence="11" id="KW-0966">Cell projection</keyword>
<evidence type="ECO:0000259" key="15">
    <source>
        <dbReference type="Pfam" id="PF24656"/>
    </source>
</evidence>
<dbReference type="InParanoid" id="A0A1S3KD49"/>
<evidence type="ECO:0000256" key="7">
    <source>
        <dbReference type="ARBA" id="ARBA00022871"/>
    </source>
</evidence>
<dbReference type="InterPro" id="IPR056291">
    <property type="entry name" value="MORN_DRC7"/>
</dbReference>
<comment type="subcellular location">
    <subcellularLocation>
        <location evidence="1">Cytoplasm</location>
        <location evidence="1">Cytoskeleton</location>
        <location evidence="1">Flagellum axoneme</location>
    </subcellularLocation>
</comment>
<feature type="domain" description="Dynein regulatory complex subunit 7 MORN" evidence="16">
    <location>
        <begin position="428"/>
        <end position="711"/>
    </location>
</feature>
<dbReference type="InterPro" id="IPR033551">
    <property type="entry name" value="DRC7/lobo"/>
</dbReference>
<feature type="region of interest" description="Disordered" evidence="14">
    <location>
        <begin position="268"/>
        <end position="290"/>
    </location>
</feature>
<evidence type="ECO:0000256" key="1">
    <source>
        <dbReference type="ARBA" id="ARBA00004611"/>
    </source>
</evidence>
<evidence type="ECO:0000256" key="13">
    <source>
        <dbReference type="ARBA" id="ARBA00031733"/>
    </source>
</evidence>
<dbReference type="Proteomes" id="UP000085678">
    <property type="component" value="Unplaced"/>
</dbReference>
<keyword evidence="6" id="KW-0282">Flagellum</keyword>
<feature type="domain" description="CEP76/DRC7 peptidase-like" evidence="15">
    <location>
        <begin position="301"/>
        <end position="373"/>
    </location>
</feature>
<proteinExistence type="inferred from homology"/>
<dbReference type="InterPro" id="IPR056292">
    <property type="entry name" value="DRC7_C"/>
</dbReference>
<dbReference type="FunCoup" id="A0A1S3KD49">
    <property type="interactions" value="29"/>
</dbReference>
<dbReference type="InterPro" id="IPR038765">
    <property type="entry name" value="Papain-like_cys_pep_sf"/>
</dbReference>
<feature type="region of interest" description="Disordered" evidence="14">
    <location>
        <begin position="387"/>
        <end position="406"/>
    </location>
</feature>
<dbReference type="GO" id="GO:0030317">
    <property type="term" value="P:flagellated sperm motility"/>
    <property type="evidence" value="ECO:0007669"/>
    <property type="project" value="TreeGrafter"/>
</dbReference>
<evidence type="ECO:0000256" key="4">
    <source>
        <dbReference type="ARBA" id="ARBA00022490"/>
    </source>
</evidence>
<dbReference type="OrthoDB" id="10262874at2759"/>
<evidence type="ECO:0000256" key="8">
    <source>
        <dbReference type="ARBA" id="ARBA00023054"/>
    </source>
</evidence>
<evidence type="ECO:0000313" key="19">
    <source>
        <dbReference type="RefSeq" id="XP_013420422.1"/>
    </source>
</evidence>
<dbReference type="SUPFAM" id="SSF54001">
    <property type="entry name" value="Cysteine proteinases"/>
    <property type="match status" value="1"/>
</dbReference>
<dbReference type="STRING" id="7574.A0A1S3KD49"/>
<comment type="similarity">
    <text evidence="2">Belongs to the DRC7 family.</text>
</comment>
<evidence type="ECO:0000256" key="10">
    <source>
        <dbReference type="ARBA" id="ARBA00023212"/>
    </source>
</evidence>
<dbReference type="Pfam" id="PF24656">
    <property type="entry name" value="CEPT76_peptidase"/>
    <property type="match status" value="1"/>
</dbReference>
<keyword evidence="7" id="KW-0744">Spermatogenesis</keyword>
<dbReference type="KEGG" id="lak:106180836"/>
<dbReference type="GO" id="GO:0030154">
    <property type="term" value="P:cell differentiation"/>
    <property type="evidence" value="ECO:0007669"/>
    <property type="project" value="UniProtKB-KW"/>
</dbReference>
<sequence length="869" mass="102555">MSEETEKIDTVNEHEADEKIDPEKGVENGDGDNGEDGEAPPTEGDIQKEVENLKAELEKIKVEQPKEVLPEEKFDLEEFDQSYRENLPKEKLVLAYAENFRRQYVHLYRDRKPLLLNPVNECGVEKFVSTTIRPTQLQFPEVYDWDGASEFVADYLNFEPLNPPTDLPKRLLSSTTVLNRQKGNCFEYSTLLCSLLIGNGYDAYVVSGYATKETCLMDETREICPLLQKKEEAVKEAAKKEVKKYTVKPPKDLTSKFEKMMASRKVAEREAEEAKRRKEEEEKIAEAEKPPPDPLFGLRIHSWVLVLQGKREVAESFFIEPLTGLSVPLDTHQYLGIESLWNHQNYWVNMQDCSDGVKGMKYDLGDCTLWEFMFQSNEKPLLEIPEFHDHDDDDEEEEEDETEKQLDMPPSWVKAIKITLRDFQMRCPQGKKIKLYKKSKLEKFAHYLQKDGLTAKLSVYDDNELKDLVQVKEFFNHRLDKLYMRGYNHRTDWVIEHYYPGRQRCLKEHTYKRSASGPENERTMVFYHEARVDGLLKREETPVEMTEHFKNRDDFLYYRHILFGKRAKKFGPSEGPNHRPIWKIHEKFHRNKDIPANEDIADLVFSIQEEKILLTYHTEDVRVSASTREFIKPPNADEKGATLLMTPDMHTTFQVDPNQSSKKQVELYQMLVDLVRREEKSRNKVRDSEQEVRDILNDRMKEEVASELEISVYDTERNEKAKKHRKELERLQLEEKMRRQDMEIDYLAPFIAQLGDPEKINKETAFRLKEAALTDLKKRLIDKANLIQARFEKETEALQKKQLWFQQHQVNMSPEDEEDYMSYCSEMMFRLNIFEARLNRHRELAPQKYMALEQRIRQDSRLAEFFMNP</sequence>
<feature type="compositionally biased region" description="Acidic residues" evidence="14">
    <location>
        <begin position="29"/>
        <end position="38"/>
    </location>
</feature>
<feature type="compositionally biased region" description="Basic and acidic residues" evidence="14">
    <location>
        <begin position="1"/>
        <end position="27"/>
    </location>
</feature>